<dbReference type="GO" id="GO:0005737">
    <property type="term" value="C:cytoplasm"/>
    <property type="evidence" value="ECO:0007669"/>
    <property type="project" value="TreeGrafter"/>
</dbReference>
<keyword evidence="6" id="KW-1185">Reference proteome</keyword>
<proteinExistence type="inferred from homology"/>
<comment type="similarity">
    <text evidence="3">Belongs to the acetyltransferase family. RimJ subfamily.</text>
</comment>
<keyword evidence="2" id="KW-0012">Acyltransferase</keyword>
<comment type="caution">
    <text evidence="5">The sequence shown here is derived from an EMBL/GenBank/DDBJ whole genome shotgun (WGS) entry which is preliminary data.</text>
</comment>
<dbReference type="InterPro" id="IPR016181">
    <property type="entry name" value="Acyl_CoA_acyltransferase"/>
</dbReference>
<protein>
    <submittedName>
        <fullName evidence="5">GNAT family N-acetyltransferase</fullName>
    </submittedName>
</protein>
<evidence type="ECO:0000256" key="3">
    <source>
        <dbReference type="ARBA" id="ARBA00038502"/>
    </source>
</evidence>
<dbReference type="EMBL" id="VKKY01000003">
    <property type="protein sequence ID" value="KAA3437074.1"/>
    <property type="molecule type" value="Genomic_DNA"/>
</dbReference>
<evidence type="ECO:0000313" key="6">
    <source>
        <dbReference type="Proteomes" id="UP000324133"/>
    </source>
</evidence>
<sequence>MENQVLSVRELEEQDLDALMHYWFGADKAFLEGMGVDLTKMPDQAEWRETLRRHVQTPLEEKPSYCLIWQADGQAVGHSNVNKIVPGQEASMHLHLWNSGLRQKGLGTAFVKMTLPYFFHNLKLKSVYAEPYALNPAPHQTLEKAGFQLVKEYTTTPGWINFEQPVKRWEMTQERFNSLV</sequence>
<dbReference type="InterPro" id="IPR051531">
    <property type="entry name" value="N-acetyltransferase"/>
</dbReference>
<dbReference type="GO" id="GO:0008999">
    <property type="term" value="F:protein-N-terminal-alanine acetyltransferase activity"/>
    <property type="evidence" value="ECO:0007669"/>
    <property type="project" value="TreeGrafter"/>
</dbReference>
<dbReference type="Pfam" id="PF13302">
    <property type="entry name" value="Acetyltransf_3"/>
    <property type="match status" value="1"/>
</dbReference>
<dbReference type="PROSITE" id="PS51186">
    <property type="entry name" value="GNAT"/>
    <property type="match status" value="1"/>
</dbReference>
<dbReference type="OrthoDB" id="8221510at2"/>
<evidence type="ECO:0000256" key="2">
    <source>
        <dbReference type="ARBA" id="ARBA00023315"/>
    </source>
</evidence>
<dbReference type="PANTHER" id="PTHR43792">
    <property type="entry name" value="GNAT FAMILY, PUTATIVE (AFU_ORTHOLOGUE AFUA_3G00765)-RELATED-RELATED"/>
    <property type="match status" value="1"/>
</dbReference>
<name>A0A5B6TDI1_9BACT</name>
<dbReference type="PANTHER" id="PTHR43792:SF8">
    <property type="entry name" value="[RIBOSOMAL PROTEIN US5]-ALANINE N-ACETYLTRANSFERASE"/>
    <property type="match status" value="1"/>
</dbReference>
<reference evidence="5 6" key="1">
    <citation type="submission" date="2019-07" db="EMBL/GenBank/DDBJ databases">
        <title>Rufibacter sp. nov., isolated from lake sediment.</title>
        <authorList>
            <person name="Qu J.-H."/>
        </authorList>
    </citation>
    <scope>NUCLEOTIDE SEQUENCE [LARGE SCALE GENOMIC DNA]</scope>
    <source>
        <strain evidence="5 6">NBS58-1</strain>
    </source>
</reference>
<dbReference type="Gene3D" id="3.40.630.30">
    <property type="match status" value="1"/>
</dbReference>
<organism evidence="5 6">
    <name type="scientific">Rufibacter hautae</name>
    <dbReference type="NCBI Taxonomy" id="2595005"/>
    <lineage>
        <taxon>Bacteria</taxon>
        <taxon>Pseudomonadati</taxon>
        <taxon>Bacteroidota</taxon>
        <taxon>Cytophagia</taxon>
        <taxon>Cytophagales</taxon>
        <taxon>Hymenobacteraceae</taxon>
        <taxon>Rufibacter</taxon>
    </lineage>
</organism>
<keyword evidence="1 5" id="KW-0808">Transferase</keyword>
<accession>A0A5B6TDI1</accession>
<feature type="domain" description="N-acetyltransferase" evidence="4">
    <location>
        <begin position="6"/>
        <end position="167"/>
    </location>
</feature>
<dbReference type="SUPFAM" id="SSF55729">
    <property type="entry name" value="Acyl-CoA N-acyltransferases (Nat)"/>
    <property type="match status" value="1"/>
</dbReference>
<dbReference type="AlphaFoldDB" id="A0A5B6TDI1"/>
<evidence type="ECO:0000259" key="4">
    <source>
        <dbReference type="PROSITE" id="PS51186"/>
    </source>
</evidence>
<gene>
    <name evidence="5" type="ORF">FOA19_22145</name>
</gene>
<dbReference type="InterPro" id="IPR000182">
    <property type="entry name" value="GNAT_dom"/>
</dbReference>
<evidence type="ECO:0000256" key="1">
    <source>
        <dbReference type="ARBA" id="ARBA00022679"/>
    </source>
</evidence>
<evidence type="ECO:0000313" key="5">
    <source>
        <dbReference type="EMBL" id="KAA3437074.1"/>
    </source>
</evidence>
<dbReference type="RefSeq" id="WP_149093015.1">
    <property type="nucleotide sequence ID" value="NZ_VKKY01000003.1"/>
</dbReference>
<dbReference type="Proteomes" id="UP000324133">
    <property type="component" value="Unassembled WGS sequence"/>
</dbReference>